<name>A0ABX5FAL6_9CHRO</name>
<dbReference type="Gene3D" id="3.40.50.300">
    <property type="entry name" value="P-loop containing nucleotide triphosphate hydrolases"/>
    <property type="match status" value="1"/>
</dbReference>
<protein>
    <submittedName>
        <fullName evidence="5">ABC transporter ATP-binding protein</fullName>
    </submittedName>
</protein>
<dbReference type="InterPro" id="IPR003593">
    <property type="entry name" value="AAA+_ATPase"/>
</dbReference>
<evidence type="ECO:0000256" key="1">
    <source>
        <dbReference type="ARBA" id="ARBA00022448"/>
    </source>
</evidence>
<dbReference type="PANTHER" id="PTHR43875">
    <property type="entry name" value="MALTODEXTRIN IMPORT ATP-BINDING PROTEIN MSMX"/>
    <property type="match status" value="1"/>
</dbReference>
<gene>
    <name evidence="5" type="ORF">C7B81_04235</name>
</gene>
<dbReference type="SMART" id="SM00382">
    <property type="entry name" value="AAA"/>
    <property type="match status" value="1"/>
</dbReference>
<evidence type="ECO:0000256" key="3">
    <source>
        <dbReference type="ARBA" id="ARBA00022840"/>
    </source>
</evidence>
<dbReference type="Pfam" id="PF00005">
    <property type="entry name" value="ABC_tran"/>
    <property type="match status" value="1"/>
</dbReference>
<keyword evidence="2" id="KW-0547">Nucleotide-binding</keyword>
<dbReference type="InterPro" id="IPR027417">
    <property type="entry name" value="P-loop_NTPase"/>
</dbReference>
<organism evidence="5 6">
    <name type="scientific">Aphanothece cf. minutissima CCALA 015</name>
    <dbReference type="NCBI Taxonomy" id="2107695"/>
    <lineage>
        <taxon>Bacteria</taxon>
        <taxon>Bacillati</taxon>
        <taxon>Cyanobacteriota</taxon>
        <taxon>Cyanophyceae</taxon>
        <taxon>Oscillatoriophycideae</taxon>
        <taxon>Chroococcales</taxon>
        <taxon>Aphanothecaceae</taxon>
        <taxon>Aphanothece</taxon>
    </lineage>
</organism>
<dbReference type="InterPro" id="IPR003439">
    <property type="entry name" value="ABC_transporter-like_ATP-bd"/>
</dbReference>
<dbReference type="RefSeq" id="WP_106220040.1">
    <property type="nucleotide sequence ID" value="NZ_PVWP01000002.1"/>
</dbReference>
<comment type="caution">
    <text evidence="5">The sequence shown here is derived from an EMBL/GenBank/DDBJ whole genome shotgun (WGS) entry which is preliminary data.</text>
</comment>
<keyword evidence="1" id="KW-0813">Transport</keyword>
<dbReference type="InterPro" id="IPR017871">
    <property type="entry name" value="ABC_transporter-like_CS"/>
</dbReference>
<feature type="domain" description="ABC transporter" evidence="4">
    <location>
        <begin position="8"/>
        <end position="238"/>
    </location>
</feature>
<dbReference type="SUPFAM" id="SSF50331">
    <property type="entry name" value="MOP-like"/>
    <property type="match status" value="1"/>
</dbReference>
<dbReference type="InterPro" id="IPR013611">
    <property type="entry name" value="Transp-assoc_OB_typ2"/>
</dbReference>
<proteinExistence type="predicted"/>
<evidence type="ECO:0000256" key="2">
    <source>
        <dbReference type="ARBA" id="ARBA00022741"/>
    </source>
</evidence>
<dbReference type="PROSITE" id="PS00211">
    <property type="entry name" value="ABC_TRANSPORTER_1"/>
    <property type="match status" value="1"/>
</dbReference>
<evidence type="ECO:0000313" key="5">
    <source>
        <dbReference type="EMBL" id="PSB38767.1"/>
    </source>
</evidence>
<dbReference type="GO" id="GO:0005524">
    <property type="term" value="F:ATP binding"/>
    <property type="evidence" value="ECO:0007669"/>
    <property type="project" value="UniProtKB-KW"/>
</dbReference>
<dbReference type="EMBL" id="PVWP01000002">
    <property type="protein sequence ID" value="PSB38767.1"/>
    <property type="molecule type" value="Genomic_DNA"/>
</dbReference>
<evidence type="ECO:0000313" key="6">
    <source>
        <dbReference type="Proteomes" id="UP000238218"/>
    </source>
</evidence>
<reference evidence="5 6" key="2">
    <citation type="submission" date="2018-03" db="EMBL/GenBank/DDBJ databases">
        <title>The ancient ancestry and fast evolution of plastids.</title>
        <authorList>
            <person name="Moore K.R."/>
            <person name="Magnabosco C."/>
            <person name="Momper L."/>
            <person name="Gold D.A."/>
            <person name="Bosak T."/>
            <person name="Fournier G.P."/>
        </authorList>
    </citation>
    <scope>NUCLEOTIDE SEQUENCE [LARGE SCALE GENOMIC DNA]</scope>
    <source>
        <strain evidence="5 6">CCALA 015</strain>
    </source>
</reference>
<dbReference type="Pfam" id="PF08402">
    <property type="entry name" value="TOBE_2"/>
    <property type="match status" value="1"/>
</dbReference>
<keyword evidence="6" id="KW-1185">Reference proteome</keyword>
<accession>A0ABX5FAL6</accession>
<dbReference type="PANTHER" id="PTHR43875:SF14">
    <property type="entry name" value="ABC TRANSPORTER ATP-BINDING PROTEIN"/>
    <property type="match status" value="1"/>
</dbReference>
<dbReference type="SUPFAM" id="SSF52540">
    <property type="entry name" value="P-loop containing nucleoside triphosphate hydrolases"/>
    <property type="match status" value="1"/>
</dbReference>
<sequence>MNAAAAGLELRQLCREAGGRRLLDGLDLSVAPGECLALLGPSGCGKSTTLRVVAGLDPASAGQVLLDGQDLGALGPGERQVAMVFQSYALYPHLSVEGNLELGLKVRGVPAAERQRRLGTVLELLQLDALRQRRPAQLSGGQRQRVALARALLRQPRIMLLDEPMSNLDAQLREELRPELRRLVCGREQPVIYVTHDQQEAVGMADRLALLEAGRLQQVGSPRELYADPANRFVASFLGRPAINLLAIAPGRQLGLRPEHLHLAEDGAVEARLLRREWWGHQQLLWFDTRWGPVRVLSDPEAPVSAEPRLGWQRQHELWFDPLSGARLQGLGPVW</sequence>
<keyword evidence="3 5" id="KW-0067">ATP-binding</keyword>
<dbReference type="PROSITE" id="PS50893">
    <property type="entry name" value="ABC_TRANSPORTER_2"/>
    <property type="match status" value="1"/>
</dbReference>
<dbReference type="Proteomes" id="UP000238218">
    <property type="component" value="Unassembled WGS sequence"/>
</dbReference>
<dbReference type="InterPro" id="IPR008995">
    <property type="entry name" value="Mo/tungstate-bd_C_term_dom"/>
</dbReference>
<dbReference type="InterPro" id="IPR047641">
    <property type="entry name" value="ABC_transpr_MalK/UgpC-like"/>
</dbReference>
<dbReference type="Gene3D" id="2.40.50.100">
    <property type="match status" value="1"/>
</dbReference>
<evidence type="ECO:0000259" key="4">
    <source>
        <dbReference type="PROSITE" id="PS50893"/>
    </source>
</evidence>
<reference evidence="5 6" key="1">
    <citation type="submission" date="2018-02" db="EMBL/GenBank/DDBJ databases">
        <authorList>
            <person name="Moore K."/>
            <person name="Momper L."/>
        </authorList>
    </citation>
    <scope>NUCLEOTIDE SEQUENCE [LARGE SCALE GENOMIC DNA]</scope>
    <source>
        <strain evidence="5 6">CCALA 015</strain>
    </source>
</reference>